<name>A0ABR8PLX2_9BACL</name>
<accession>A0ABR8PLX2</accession>
<dbReference type="CDD" id="cd04496">
    <property type="entry name" value="SSB_OBF"/>
    <property type="match status" value="1"/>
</dbReference>
<evidence type="ECO:0000313" key="5">
    <source>
        <dbReference type="EMBL" id="MBD7909149.1"/>
    </source>
</evidence>
<dbReference type="HAMAP" id="MF_00984">
    <property type="entry name" value="SSB"/>
    <property type="match status" value="1"/>
</dbReference>
<keyword evidence="1 2" id="KW-0238">DNA-binding</keyword>
<dbReference type="NCBIfam" id="TIGR00621">
    <property type="entry name" value="ssb"/>
    <property type="match status" value="1"/>
</dbReference>
<evidence type="ECO:0000256" key="2">
    <source>
        <dbReference type="HAMAP-Rule" id="MF_00984"/>
    </source>
</evidence>
<keyword evidence="6" id="KW-1185">Reference proteome</keyword>
<comment type="caution">
    <text evidence="2">Lacks conserved residue(s) required for the propagation of feature annotation.</text>
</comment>
<dbReference type="PIRSF" id="PIRSF002070">
    <property type="entry name" value="SSB"/>
    <property type="match status" value="1"/>
</dbReference>
<comment type="caution">
    <text evidence="5">The sequence shown here is derived from an EMBL/GenBank/DDBJ whole genome shotgun (WGS) entry which is preliminary data.</text>
</comment>
<dbReference type="PANTHER" id="PTHR10302">
    <property type="entry name" value="SINGLE-STRANDED DNA-BINDING PROTEIN"/>
    <property type="match status" value="1"/>
</dbReference>
<protein>
    <recommendedName>
        <fullName evidence="2 3">Single-stranded DNA-binding protein</fullName>
        <shortName evidence="2">SSB</shortName>
    </recommendedName>
</protein>
<dbReference type="Proteomes" id="UP000659496">
    <property type="component" value="Unassembled WGS sequence"/>
</dbReference>
<dbReference type="GO" id="GO:0003677">
    <property type="term" value="F:DNA binding"/>
    <property type="evidence" value="ECO:0007669"/>
    <property type="project" value="UniProtKB-KW"/>
</dbReference>
<evidence type="ECO:0000256" key="3">
    <source>
        <dbReference type="PIRNR" id="PIRNR002070"/>
    </source>
</evidence>
<dbReference type="InterPro" id="IPR012340">
    <property type="entry name" value="NA-bd_OB-fold"/>
</dbReference>
<dbReference type="SUPFAM" id="SSF50249">
    <property type="entry name" value="Nucleic acid-binding proteins"/>
    <property type="match status" value="1"/>
</dbReference>
<evidence type="ECO:0000313" key="6">
    <source>
        <dbReference type="Proteomes" id="UP000659496"/>
    </source>
</evidence>
<feature type="compositionally biased region" description="Basic and acidic residues" evidence="4">
    <location>
        <begin position="116"/>
        <end position="133"/>
    </location>
</feature>
<dbReference type="Gene3D" id="2.40.50.140">
    <property type="entry name" value="Nucleic acid-binding proteins"/>
    <property type="match status" value="1"/>
</dbReference>
<sequence length="133" mass="14748">MTKDPDVRMIGDGRMQASFTLAVNRSFKNQQGDIDADFIFVTIWGRTAENTAKHCGKGSLIGVSGRIQTRSYERDDRTRAFVTQVAGEDVRFLITKKPSSEGQPTVRTQAASTAADHFELPSQGHEKETLPIF</sequence>
<dbReference type="PROSITE" id="PS50935">
    <property type="entry name" value="SSB"/>
    <property type="match status" value="1"/>
</dbReference>
<gene>
    <name evidence="5" type="primary">ssb</name>
    <name evidence="5" type="ORF">H9659_12510</name>
</gene>
<organism evidence="5 6">
    <name type="scientific">Sporosarcina gallistercoris</name>
    <dbReference type="NCBI Taxonomy" id="2762245"/>
    <lineage>
        <taxon>Bacteria</taxon>
        <taxon>Bacillati</taxon>
        <taxon>Bacillota</taxon>
        <taxon>Bacilli</taxon>
        <taxon>Bacillales</taxon>
        <taxon>Caryophanaceae</taxon>
        <taxon>Sporosarcina</taxon>
    </lineage>
</organism>
<dbReference type="InterPro" id="IPR011344">
    <property type="entry name" value="ssDNA-bd"/>
</dbReference>
<evidence type="ECO:0000256" key="4">
    <source>
        <dbReference type="SAM" id="MobiDB-lite"/>
    </source>
</evidence>
<proteinExistence type="inferred from homology"/>
<feature type="compositionally biased region" description="Polar residues" evidence="4">
    <location>
        <begin position="100"/>
        <end position="112"/>
    </location>
</feature>
<evidence type="ECO:0000256" key="1">
    <source>
        <dbReference type="ARBA" id="ARBA00023125"/>
    </source>
</evidence>
<dbReference type="EMBL" id="JACSQY010000010">
    <property type="protein sequence ID" value="MBD7909149.1"/>
    <property type="molecule type" value="Genomic_DNA"/>
</dbReference>
<dbReference type="Pfam" id="PF00436">
    <property type="entry name" value="SSB"/>
    <property type="match status" value="1"/>
</dbReference>
<feature type="region of interest" description="Disordered" evidence="4">
    <location>
        <begin position="96"/>
        <end position="133"/>
    </location>
</feature>
<reference evidence="5 6" key="1">
    <citation type="submission" date="2020-08" db="EMBL/GenBank/DDBJ databases">
        <title>A Genomic Blueprint of the Chicken Gut Microbiome.</title>
        <authorList>
            <person name="Gilroy R."/>
            <person name="Ravi A."/>
            <person name="Getino M."/>
            <person name="Pursley I."/>
            <person name="Horton D.L."/>
            <person name="Alikhan N.-F."/>
            <person name="Baker D."/>
            <person name="Gharbi K."/>
            <person name="Hall N."/>
            <person name="Watson M."/>
            <person name="Adriaenssens E.M."/>
            <person name="Foster-Nyarko E."/>
            <person name="Jarju S."/>
            <person name="Secka A."/>
            <person name="Antonio M."/>
            <person name="Oren A."/>
            <person name="Chaudhuri R."/>
            <person name="La Ragione R.M."/>
            <person name="Hildebrand F."/>
            <person name="Pallen M.J."/>
        </authorList>
    </citation>
    <scope>NUCLEOTIDE SEQUENCE [LARGE SCALE GENOMIC DNA]</scope>
    <source>
        <strain evidence="5 6">Sa3CUA8</strain>
    </source>
</reference>
<dbReference type="PANTHER" id="PTHR10302:SF27">
    <property type="entry name" value="SINGLE-STRANDED DNA-BINDING PROTEIN"/>
    <property type="match status" value="1"/>
</dbReference>
<comment type="subunit">
    <text evidence="2">Homotetramer.</text>
</comment>
<dbReference type="InterPro" id="IPR000424">
    <property type="entry name" value="Primosome_PriB/ssb"/>
</dbReference>